<sequence>MTVYTHVLTHGGIKPTPKEKQSKGRTVLFYGFCEYAKLYVRLFDHQVSHGYEVFFFDQRGSGRASLGKQGVTKVEWVMNHLDFFLEKNIAEMDPYESIILEHYSDRGVGLDNGIRGKTFGEISNVSTIGTLIQLVMLKDEADGTTTHEQTTSDLQCVSY</sequence>
<dbReference type="AlphaFoldDB" id="A0A0H5C2B2"/>
<dbReference type="Gene3D" id="3.40.50.1820">
    <property type="entry name" value="alpha/beta hydrolase"/>
    <property type="match status" value="1"/>
</dbReference>
<dbReference type="InterPro" id="IPR029058">
    <property type="entry name" value="AB_hydrolase_fold"/>
</dbReference>
<dbReference type="InterPro" id="IPR022742">
    <property type="entry name" value="Hydrolase_4"/>
</dbReference>
<feature type="domain" description="Serine aminopeptidase S33" evidence="1">
    <location>
        <begin position="21"/>
        <end position="94"/>
    </location>
</feature>
<name>A0A0H5C2B2_CYBJN</name>
<dbReference type="SUPFAM" id="SSF53474">
    <property type="entry name" value="alpha/beta-Hydrolases"/>
    <property type="match status" value="1"/>
</dbReference>
<evidence type="ECO:0000313" key="3">
    <source>
        <dbReference type="EMBL" id="ODV72053.1"/>
    </source>
</evidence>
<dbReference type="STRING" id="983966.A0A0H5C2B2"/>
<accession>A0A1E4RXQ0</accession>
<protein>
    <submittedName>
        <fullName evidence="2">YJU3 protein</fullName>
    </submittedName>
</protein>
<evidence type="ECO:0000259" key="1">
    <source>
        <dbReference type="Pfam" id="PF12146"/>
    </source>
</evidence>
<evidence type="ECO:0000313" key="4">
    <source>
        <dbReference type="Proteomes" id="UP000038830"/>
    </source>
</evidence>
<dbReference type="EMBL" id="KV453936">
    <property type="protein sequence ID" value="ODV72053.1"/>
    <property type="molecule type" value="Genomic_DNA"/>
</dbReference>
<accession>A0A0H5C2B2</accession>
<organism evidence="2 4">
    <name type="scientific">Cyberlindnera jadinii (strain ATCC 18201 / CBS 1600 / BCRC 20928 / JCM 3617 / NBRC 0987 / NRRL Y-1542)</name>
    <name type="common">Torula yeast</name>
    <name type="synonym">Candida utilis</name>
    <dbReference type="NCBI Taxonomy" id="983966"/>
    <lineage>
        <taxon>Eukaryota</taxon>
        <taxon>Fungi</taxon>
        <taxon>Dikarya</taxon>
        <taxon>Ascomycota</taxon>
        <taxon>Saccharomycotina</taxon>
        <taxon>Saccharomycetes</taxon>
        <taxon>Phaffomycetales</taxon>
        <taxon>Phaffomycetaceae</taxon>
        <taxon>Cyberlindnera</taxon>
    </lineage>
</organism>
<dbReference type="OrthoDB" id="10249433at2759"/>
<gene>
    <name evidence="2" type="primary">YJU3</name>
    <name evidence="2" type="ORF">BN1211_2111</name>
    <name evidence="3" type="ORF">CYBJADRAFT_174321</name>
</gene>
<reference evidence="4" key="2">
    <citation type="journal article" date="2015" name="J. Biotechnol.">
        <title>The structure of the Cyberlindnera jadinii genome and its relation to Candida utilis analyzed by the occurrence of single nucleotide polymorphisms.</title>
        <authorList>
            <person name="Rupp O."/>
            <person name="Brinkrolf K."/>
            <person name="Buerth C."/>
            <person name="Kunigo M."/>
            <person name="Schneider J."/>
            <person name="Jaenicke S."/>
            <person name="Goesmann A."/>
            <person name="Puehler A."/>
            <person name="Jaeger K.-E."/>
            <person name="Ernst J.F."/>
        </authorList>
    </citation>
    <scope>NUCLEOTIDE SEQUENCE [LARGE SCALE GENOMIC DNA]</scope>
    <source>
        <strain evidence="4">ATCC 18201 / CBS 1600 / BCRC 20928 / JCM 3617 / NBRC 0987 / NRRL Y-1542</strain>
    </source>
</reference>
<evidence type="ECO:0000313" key="2">
    <source>
        <dbReference type="EMBL" id="CEP21896.1"/>
    </source>
</evidence>
<dbReference type="Pfam" id="PF12146">
    <property type="entry name" value="Hydrolase_4"/>
    <property type="match status" value="1"/>
</dbReference>
<evidence type="ECO:0000313" key="5">
    <source>
        <dbReference type="Proteomes" id="UP000094389"/>
    </source>
</evidence>
<dbReference type="Proteomes" id="UP000038830">
    <property type="component" value="Unassembled WGS sequence"/>
</dbReference>
<dbReference type="GeneID" id="30990960"/>
<reference evidence="3 5" key="3">
    <citation type="journal article" date="2016" name="Proc. Natl. Acad. Sci. U.S.A.">
        <title>Comparative genomics of biotechnologically important yeasts.</title>
        <authorList>
            <person name="Riley R."/>
            <person name="Haridas S."/>
            <person name="Wolfe K.H."/>
            <person name="Lopes M.R."/>
            <person name="Hittinger C.T."/>
            <person name="Goeker M."/>
            <person name="Salamov A.A."/>
            <person name="Wisecaver J.H."/>
            <person name="Long T.M."/>
            <person name="Calvey C.H."/>
            <person name="Aerts A.L."/>
            <person name="Barry K.W."/>
            <person name="Choi C."/>
            <person name="Clum A."/>
            <person name="Coughlan A.Y."/>
            <person name="Deshpande S."/>
            <person name="Douglass A.P."/>
            <person name="Hanson S.J."/>
            <person name="Klenk H.-P."/>
            <person name="LaButti K.M."/>
            <person name="Lapidus A."/>
            <person name="Lindquist E.A."/>
            <person name="Lipzen A.M."/>
            <person name="Meier-Kolthoff J.P."/>
            <person name="Ohm R.A."/>
            <person name="Otillar R.P."/>
            <person name="Pangilinan J.L."/>
            <person name="Peng Y."/>
            <person name="Rokas A."/>
            <person name="Rosa C.A."/>
            <person name="Scheuner C."/>
            <person name="Sibirny A.A."/>
            <person name="Slot J.C."/>
            <person name="Stielow J.B."/>
            <person name="Sun H."/>
            <person name="Kurtzman C.P."/>
            <person name="Blackwell M."/>
            <person name="Grigoriev I.V."/>
            <person name="Jeffries T.W."/>
        </authorList>
    </citation>
    <scope>NUCLEOTIDE SEQUENCE [LARGE SCALE GENOMIC DNA]</scope>
    <source>
        <strain evidence="5">ATCC 18201 / CBS 1600 / BCRC 20928 / JCM 3617 / NBRC 0987 / NRRL Y-1542</strain>
        <strain evidence="3">NRRL Y-1542</strain>
    </source>
</reference>
<dbReference type="Proteomes" id="UP000094389">
    <property type="component" value="Unassembled WGS sequence"/>
</dbReference>
<dbReference type="EMBL" id="CDQK01000002">
    <property type="protein sequence ID" value="CEP21896.1"/>
    <property type="molecule type" value="Genomic_DNA"/>
</dbReference>
<dbReference type="RefSeq" id="XP_020069092.1">
    <property type="nucleotide sequence ID" value="XM_020216564.1"/>
</dbReference>
<keyword evidence="5" id="KW-1185">Reference proteome</keyword>
<proteinExistence type="predicted"/>
<reference evidence="2" key="1">
    <citation type="submission" date="2014-12" db="EMBL/GenBank/DDBJ databases">
        <authorList>
            <person name="Jaenicke S."/>
        </authorList>
    </citation>
    <scope>NUCLEOTIDE SEQUENCE [LARGE SCALE GENOMIC DNA]</scope>
    <source>
        <strain evidence="2">CBS1600</strain>
    </source>
</reference>